<evidence type="ECO:0000313" key="1">
    <source>
        <dbReference type="EMBL" id="KAK9321184.1"/>
    </source>
</evidence>
<protein>
    <submittedName>
        <fullName evidence="1">Uncharacterized protein</fullName>
    </submittedName>
</protein>
<dbReference type="EMBL" id="MU970105">
    <property type="protein sequence ID" value="KAK9321184.1"/>
    <property type="molecule type" value="Genomic_DNA"/>
</dbReference>
<comment type="caution">
    <text evidence="1">The sequence shown here is derived from an EMBL/GenBank/DDBJ whole genome shotgun (WGS) entry which is preliminary data.</text>
</comment>
<reference evidence="2" key="1">
    <citation type="journal article" date="2024" name="Front. Bioeng. Biotechnol.">
        <title>Genome-scale model development and genomic sequencing of the oleaginous clade Lipomyces.</title>
        <authorList>
            <person name="Czajka J.J."/>
            <person name="Han Y."/>
            <person name="Kim J."/>
            <person name="Mondo S.J."/>
            <person name="Hofstad B.A."/>
            <person name="Robles A."/>
            <person name="Haridas S."/>
            <person name="Riley R."/>
            <person name="LaButti K."/>
            <person name="Pangilinan J."/>
            <person name="Andreopoulos W."/>
            <person name="Lipzen A."/>
            <person name="Yan J."/>
            <person name="Wang M."/>
            <person name="Ng V."/>
            <person name="Grigoriev I.V."/>
            <person name="Spatafora J.W."/>
            <person name="Magnuson J.K."/>
            <person name="Baker S.E."/>
            <person name="Pomraning K.R."/>
        </authorList>
    </citation>
    <scope>NUCLEOTIDE SEQUENCE [LARGE SCALE GENOMIC DNA]</scope>
    <source>
        <strain evidence="2">CBS 10300</strain>
    </source>
</reference>
<organism evidence="1 2">
    <name type="scientific">Lipomyces orientalis</name>
    <dbReference type="NCBI Taxonomy" id="1233043"/>
    <lineage>
        <taxon>Eukaryota</taxon>
        <taxon>Fungi</taxon>
        <taxon>Dikarya</taxon>
        <taxon>Ascomycota</taxon>
        <taxon>Saccharomycotina</taxon>
        <taxon>Lipomycetes</taxon>
        <taxon>Lipomycetales</taxon>
        <taxon>Lipomycetaceae</taxon>
        <taxon>Lipomyces</taxon>
    </lineage>
</organism>
<gene>
    <name evidence="1" type="ORF">V1517DRAFT_327221</name>
</gene>
<evidence type="ECO:0000313" key="2">
    <source>
        <dbReference type="Proteomes" id="UP001489719"/>
    </source>
</evidence>
<dbReference type="Proteomes" id="UP001489719">
    <property type="component" value="Unassembled WGS sequence"/>
</dbReference>
<keyword evidence="2" id="KW-1185">Reference proteome</keyword>
<name>A0ACC3TJ16_9ASCO</name>
<accession>A0ACC3TJ16</accession>
<sequence>MSFSQQEGNYPRIGLSVPQMKPFYEVVVVGSGYGAGVAACRMARTGHSVAVLEKGVERWPGEFPEDVKDAISEVHVSAPDQTFESGKRNGLYHLYIGDEQNAFVGEGLGGTSHLNANVGLRMDDLTGRMDVWPQELRAEGLSKYYDRAEQMLRPNKYPEDWPKLKKLSTLERQVHHLGPEYSNQFSRTPITVSFDFGLNAAGVSQNASTLTGNDCTGINDWSKTTTLVTYIADAWNHGAEIFCSCEVTHVKYIESTRKWAVFFRWLQPGRQDFEEFATHPFFVLANDVFIGAGTLGSTEIILRSKAMGLPVSDNVGKSYSGNGDILAFGYNLTDGECNAIAVGPNDPAKRPDTEQVGPCITGIVDMRNNPELLRRYVIEEGVAPFALWPFLQAMFDLTPNKVQPYRGPIQAIVAKAREIQSRVGGPFVGALHRTMMYLIMSHDDNQGILSLENNKLRIAFEGVGDTARVQELHETLSRMTVQSGGTFVPGPFHTPIAHNGLITVHSIGGCVMADDGSSGVTNHKGQVFKYSGGNKKTEVHTGLYVVDGAVIPAALGVNPFLTITAVAERMAELAARDRGWVINPHIVTREINFKAPAFAPSKPVRQIVNDLRANSNWSLTTLPSKGGIAFSEVMKGYFGTDVFSEDYHTAECQGRASSTTMDVFLTIIAYDLHTLVSLDDHSADIAGTVSCRALSEEPLLVCAGSRFRLFSRDLSHVSTENLAYDLNLLATDGSKYKFEGHKIVDRTAMLNAVLVWKATTTLYVTVSVGEDKGNLKAGTVLGRGILHLGVSDFIRELTGFAAWANLPENVNLPPRQARLRQQLASFKISAQFVTYFAAHVAEHFLPPMLQYPGQSKDIVYASTSTTHEQWNAPTKDGGHIRMHRWNAGKKGPILLVPGASVTYEIFGTNLIPVNFVTFLTERGYDVFALDHRLSPTIRASSGQIAVESVRFDVEAAVAETKQCTGCTNISAVVHCAGSVATFMGLLDGTISGLGHVVASQVAMHPVASTVNWVKAHLYLAPIVNRVFGIDYLDVRSAPHGLIEVAIDQALRLYPVGQFSEICGSTVCHRSSLCFGLLWHHDNLNDALHSNLDKIIGGVNMTTLRQLIDMTIQKELLNFEREKVYVTANNARKCLNFPISFIHGDKNQTYNLESTDADYNFLRDVNGPDLYRRKVFQNYGHLDTWFGVQAYKDIYPWVLEDIEFWADRNKIGYLATQAQNVTPVEKVRKLVP</sequence>
<proteinExistence type="predicted"/>